<dbReference type="Proteomes" id="UP000261032">
    <property type="component" value="Unassembled WGS sequence"/>
</dbReference>
<dbReference type="Gene3D" id="2.30.110.10">
    <property type="entry name" value="Electron Transport, Fmn-binding Protein, Chain A"/>
    <property type="match status" value="1"/>
</dbReference>
<dbReference type="EMBL" id="QUSL01000022">
    <property type="protein sequence ID" value="RGD83689.1"/>
    <property type="molecule type" value="Genomic_DNA"/>
</dbReference>
<dbReference type="RefSeq" id="WP_003537729.1">
    <property type="nucleotide sequence ID" value="NZ_BAABXX010000001.1"/>
</dbReference>
<sequence>MSYKKIDVNELSLNPFKTIGKDWLLISAVKDGKINTMTASWGSVGVIWNKNVVTVYIRPQRYTKEFVDSADYFTLTFFDGYKKELGVLGSKSGRDSDKIREVGFNVEMINEQPLFKQGTMGMVCKKLYRGKIEPTGFIDVSLDVKNYPDHDYHYIYIGEIESIYVNEKD</sequence>
<dbReference type="Proteomes" id="UP001211987">
    <property type="component" value="Unassembled WGS sequence"/>
</dbReference>
<feature type="domain" description="Flavin reductase like" evidence="2">
    <location>
        <begin position="24"/>
        <end position="168"/>
    </location>
</feature>
<comment type="similarity">
    <text evidence="1">Belongs to the flavoredoxin family.</text>
</comment>
<evidence type="ECO:0000313" key="3">
    <source>
        <dbReference type="EMBL" id="MDB7083163.1"/>
    </source>
</evidence>
<proteinExistence type="inferred from homology"/>
<evidence type="ECO:0000313" key="5">
    <source>
        <dbReference type="Proteomes" id="UP000261032"/>
    </source>
</evidence>
<dbReference type="InterPro" id="IPR002563">
    <property type="entry name" value="Flavin_Rdtase-like_dom"/>
</dbReference>
<dbReference type="PANTHER" id="PTHR43567:SF5">
    <property type="entry name" value="HYPOTHETICAL CYTOSOLIC PROTEIN"/>
    <property type="match status" value="1"/>
</dbReference>
<dbReference type="GeneID" id="64195749"/>
<reference evidence="4 5" key="1">
    <citation type="submission" date="2018-08" db="EMBL/GenBank/DDBJ databases">
        <title>A genome reference for cultivated species of the human gut microbiota.</title>
        <authorList>
            <person name="Zou Y."/>
            <person name="Xue W."/>
            <person name="Luo G."/>
        </authorList>
    </citation>
    <scope>NUCLEOTIDE SEQUENCE [LARGE SCALE GENOMIC DNA]</scope>
    <source>
        <strain evidence="4 5">OM06-4</strain>
    </source>
</reference>
<dbReference type="GO" id="GO:0010181">
    <property type="term" value="F:FMN binding"/>
    <property type="evidence" value="ECO:0007669"/>
    <property type="project" value="InterPro"/>
</dbReference>
<name>A0A3E3EAZ9_9FIRM</name>
<protein>
    <submittedName>
        <fullName evidence="4">Flavin reductase family protein</fullName>
    </submittedName>
</protein>
<comment type="caution">
    <text evidence="4">The sequence shown here is derived from an EMBL/GenBank/DDBJ whole genome shotgun (WGS) entry which is preliminary data.</text>
</comment>
<dbReference type="GO" id="GO:0016646">
    <property type="term" value="F:oxidoreductase activity, acting on the CH-NH group of donors, NAD or NADP as acceptor"/>
    <property type="evidence" value="ECO:0007669"/>
    <property type="project" value="UniProtKB-ARBA"/>
</dbReference>
<dbReference type="InterPro" id="IPR052174">
    <property type="entry name" value="Flavoredoxin"/>
</dbReference>
<accession>A0A3E3EAZ9</accession>
<evidence type="ECO:0000256" key="1">
    <source>
        <dbReference type="ARBA" id="ARBA00038054"/>
    </source>
</evidence>
<reference evidence="3" key="2">
    <citation type="submission" date="2023-01" db="EMBL/GenBank/DDBJ databases">
        <title>Human gut microbiome strain richness.</title>
        <authorList>
            <person name="Chen-Liaw A."/>
        </authorList>
    </citation>
    <scope>NUCLEOTIDE SEQUENCE</scope>
    <source>
        <strain evidence="3">1001217st2_G6_1001217B_191108</strain>
    </source>
</reference>
<evidence type="ECO:0000313" key="4">
    <source>
        <dbReference type="EMBL" id="RGD83689.1"/>
    </source>
</evidence>
<gene>
    <name evidence="4" type="ORF">DXB93_12940</name>
    <name evidence="3" type="ORF">PM738_05055</name>
</gene>
<dbReference type="Pfam" id="PF01613">
    <property type="entry name" value="Flavin_Reduct"/>
    <property type="match status" value="1"/>
</dbReference>
<evidence type="ECO:0000259" key="2">
    <source>
        <dbReference type="Pfam" id="PF01613"/>
    </source>
</evidence>
<dbReference type="InterPro" id="IPR012349">
    <property type="entry name" value="Split_barrel_FMN-bd"/>
</dbReference>
<dbReference type="SUPFAM" id="SSF50475">
    <property type="entry name" value="FMN-binding split barrel"/>
    <property type="match status" value="1"/>
</dbReference>
<dbReference type="AlphaFoldDB" id="A0A3E3EAZ9"/>
<dbReference type="EMBL" id="JAQLKE010000005">
    <property type="protein sequence ID" value="MDB7083163.1"/>
    <property type="molecule type" value="Genomic_DNA"/>
</dbReference>
<dbReference type="PANTHER" id="PTHR43567">
    <property type="entry name" value="FLAVOREDOXIN-RELATED-RELATED"/>
    <property type="match status" value="1"/>
</dbReference>
<organism evidence="4 5">
    <name type="scientific">Thomasclavelia ramosa</name>
    <dbReference type="NCBI Taxonomy" id="1547"/>
    <lineage>
        <taxon>Bacteria</taxon>
        <taxon>Bacillati</taxon>
        <taxon>Bacillota</taxon>
        <taxon>Erysipelotrichia</taxon>
        <taxon>Erysipelotrichales</taxon>
        <taxon>Coprobacillaceae</taxon>
        <taxon>Thomasclavelia</taxon>
    </lineage>
</organism>